<organism evidence="1 2">
    <name type="scientific">Solanum commersonii</name>
    <name type="common">Commerson's wild potato</name>
    <name type="synonym">Commerson's nightshade</name>
    <dbReference type="NCBI Taxonomy" id="4109"/>
    <lineage>
        <taxon>Eukaryota</taxon>
        <taxon>Viridiplantae</taxon>
        <taxon>Streptophyta</taxon>
        <taxon>Embryophyta</taxon>
        <taxon>Tracheophyta</taxon>
        <taxon>Spermatophyta</taxon>
        <taxon>Magnoliopsida</taxon>
        <taxon>eudicotyledons</taxon>
        <taxon>Gunneridae</taxon>
        <taxon>Pentapetalae</taxon>
        <taxon>asterids</taxon>
        <taxon>lamiids</taxon>
        <taxon>Solanales</taxon>
        <taxon>Solanaceae</taxon>
        <taxon>Solanoideae</taxon>
        <taxon>Solaneae</taxon>
        <taxon>Solanum</taxon>
    </lineage>
</organism>
<name>A0A9J5WRA5_SOLCO</name>
<dbReference type="Proteomes" id="UP000824120">
    <property type="component" value="Chromosome 11"/>
</dbReference>
<keyword evidence="2" id="KW-1185">Reference proteome</keyword>
<evidence type="ECO:0000313" key="1">
    <source>
        <dbReference type="EMBL" id="KAG5577684.1"/>
    </source>
</evidence>
<sequence length="77" mass="8692">MATVAQVWTPQGWDLIFRRALNDWEISRVAGLLQVLNPFPGVTEGPDSPIWKLHNKGSFTVSEILLLLLEYEIITGE</sequence>
<reference evidence="1 2" key="1">
    <citation type="submission" date="2020-09" db="EMBL/GenBank/DDBJ databases">
        <title>De no assembly of potato wild relative species, Solanum commersonii.</title>
        <authorList>
            <person name="Cho K."/>
        </authorList>
    </citation>
    <scope>NUCLEOTIDE SEQUENCE [LARGE SCALE GENOMIC DNA]</scope>
    <source>
        <strain evidence="1">LZ3.2</strain>
        <tissue evidence="1">Leaf</tissue>
    </source>
</reference>
<protein>
    <submittedName>
        <fullName evidence="1">Uncharacterized protein</fullName>
    </submittedName>
</protein>
<dbReference type="EMBL" id="JACXVP010000011">
    <property type="protein sequence ID" value="KAG5577684.1"/>
    <property type="molecule type" value="Genomic_DNA"/>
</dbReference>
<accession>A0A9J5WRA5</accession>
<dbReference type="OrthoDB" id="433457at2759"/>
<evidence type="ECO:0000313" key="2">
    <source>
        <dbReference type="Proteomes" id="UP000824120"/>
    </source>
</evidence>
<dbReference type="AlphaFoldDB" id="A0A9J5WRA5"/>
<proteinExistence type="predicted"/>
<gene>
    <name evidence="1" type="ORF">H5410_057818</name>
</gene>
<comment type="caution">
    <text evidence="1">The sequence shown here is derived from an EMBL/GenBank/DDBJ whole genome shotgun (WGS) entry which is preliminary data.</text>
</comment>